<comment type="caution">
    <text evidence="1">The sequence shown here is derived from an EMBL/GenBank/DDBJ whole genome shotgun (WGS) entry which is preliminary data.</text>
</comment>
<sequence length="145" mass="15254">MFFDVLLDILLTPAPQSLRNINPSRVIGNGRKTAGRTLSIYAMRLGMIALALAVASMAQDCIAQSAKESIDVPPHSRLLLRAVGSGDQVYGCVNGSWALKAPDVKLLNQEGSVIAGPTWQLNDGLGTVRFIQRTGTHGGNAPGGS</sequence>
<dbReference type="AlphaFoldDB" id="A0A4Q7YRA8"/>
<dbReference type="Proteomes" id="UP000292958">
    <property type="component" value="Unassembled WGS sequence"/>
</dbReference>
<keyword evidence="2" id="KW-1185">Reference proteome</keyword>
<protein>
    <submittedName>
        <fullName evidence="1">Uncharacterized protein</fullName>
    </submittedName>
</protein>
<dbReference type="EMBL" id="SHKW01000001">
    <property type="protein sequence ID" value="RZU39345.1"/>
    <property type="molecule type" value="Genomic_DNA"/>
</dbReference>
<accession>A0A4Q7YRA8</accession>
<evidence type="ECO:0000313" key="1">
    <source>
        <dbReference type="EMBL" id="RZU39345.1"/>
    </source>
</evidence>
<proteinExistence type="predicted"/>
<evidence type="ECO:0000313" key="2">
    <source>
        <dbReference type="Proteomes" id="UP000292958"/>
    </source>
</evidence>
<name>A0A4Q7YRA8_9BACT</name>
<reference evidence="1 2" key="1">
    <citation type="submission" date="2019-02" db="EMBL/GenBank/DDBJ databases">
        <title>Genomic Encyclopedia of Archaeal and Bacterial Type Strains, Phase II (KMG-II): from individual species to whole genera.</title>
        <authorList>
            <person name="Goeker M."/>
        </authorList>
    </citation>
    <scope>NUCLEOTIDE SEQUENCE [LARGE SCALE GENOMIC DNA]</scope>
    <source>
        <strain evidence="1 2">DSM 18101</strain>
    </source>
</reference>
<organism evidence="1 2">
    <name type="scientific">Edaphobacter modestus</name>
    <dbReference type="NCBI Taxonomy" id="388466"/>
    <lineage>
        <taxon>Bacteria</taxon>
        <taxon>Pseudomonadati</taxon>
        <taxon>Acidobacteriota</taxon>
        <taxon>Terriglobia</taxon>
        <taxon>Terriglobales</taxon>
        <taxon>Acidobacteriaceae</taxon>
        <taxon>Edaphobacter</taxon>
    </lineage>
</organism>
<gene>
    <name evidence="1" type="ORF">BDD14_0716</name>
</gene>